<dbReference type="EMBL" id="BAAARB010000002">
    <property type="protein sequence ID" value="GAA2369404.1"/>
    <property type="molecule type" value="Genomic_DNA"/>
</dbReference>
<evidence type="ECO:0000259" key="2">
    <source>
        <dbReference type="Pfam" id="PF04213"/>
    </source>
</evidence>
<evidence type="ECO:0000313" key="3">
    <source>
        <dbReference type="EMBL" id="GAA2369404.1"/>
    </source>
</evidence>
<dbReference type="InterPro" id="IPR007331">
    <property type="entry name" value="Htaa"/>
</dbReference>
<reference evidence="3 4" key="1">
    <citation type="journal article" date="2019" name="Int. J. Syst. Evol. Microbiol.">
        <title>The Global Catalogue of Microorganisms (GCM) 10K type strain sequencing project: providing services to taxonomists for standard genome sequencing and annotation.</title>
        <authorList>
            <consortium name="The Broad Institute Genomics Platform"/>
            <consortium name="The Broad Institute Genome Sequencing Center for Infectious Disease"/>
            <person name="Wu L."/>
            <person name="Ma J."/>
        </authorList>
    </citation>
    <scope>NUCLEOTIDE SEQUENCE [LARGE SCALE GENOMIC DNA]</scope>
    <source>
        <strain evidence="3 4">JCM 16227</strain>
    </source>
</reference>
<feature type="domain" description="Htaa" evidence="2">
    <location>
        <begin position="208"/>
        <end position="336"/>
    </location>
</feature>
<protein>
    <recommendedName>
        <fullName evidence="2">Htaa domain-containing protein</fullName>
    </recommendedName>
</protein>
<dbReference type="Proteomes" id="UP001501170">
    <property type="component" value="Unassembled WGS sequence"/>
</dbReference>
<organism evidence="3 4">
    <name type="scientific">Gordonia cholesterolivorans</name>
    <dbReference type="NCBI Taxonomy" id="559625"/>
    <lineage>
        <taxon>Bacteria</taxon>
        <taxon>Bacillati</taxon>
        <taxon>Actinomycetota</taxon>
        <taxon>Actinomycetes</taxon>
        <taxon>Mycobacteriales</taxon>
        <taxon>Gordoniaceae</taxon>
        <taxon>Gordonia</taxon>
    </lineage>
</organism>
<dbReference type="RefSeq" id="WP_045539234.1">
    <property type="nucleotide sequence ID" value="NZ_BAAARB010000002.1"/>
</dbReference>
<proteinExistence type="predicted"/>
<evidence type="ECO:0000256" key="1">
    <source>
        <dbReference type="SAM" id="SignalP"/>
    </source>
</evidence>
<gene>
    <name evidence="3" type="ORF">GCM10009855_05890</name>
</gene>
<feature type="signal peptide" evidence="1">
    <location>
        <begin position="1"/>
        <end position="22"/>
    </location>
</feature>
<dbReference type="Pfam" id="PF04213">
    <property type="entry name" value="HtaA"/>
    <property type="match status" value="1"/>
</dbReference>
<feature type="chain" id="PRO_5046341078" description="Htaa domain-containing protein" evidence="1">
    <location>
        <begin position="23"/>
        <end position="362"/>
    </location>
</feature>
<evidence type="ECO:0000313" key="4">
    <source>
        <dbReference type="Proteomes" id="UP001501170"/>
    </source>
</evidence>
<name>A0ABN3H535_9ACTN</name>
<sequence length="362" mass="38169">MNKLLRVAVLFAAGLTALSLTAFCVGTADAKTWKPAIEVFLADGVTPAGATRLHPGDQVVVKGTGFDPRANTSGLPVPVPPGVPHGTFVTFGAFAPDWRPSQGAPESSRTTVRAQTKWVLSRDALDRVPDVPFDMRRTVRQQWVPLSRSGEFTARITLATPKTSPAGGRWGIYTFGAADAVNAAQELSVPLDYSTQPGPNTPQPAPKNLVWAYSPSFAQTVRGTTSGALSGSGGAGVDDAGAMSFALAENTVRNGRGELRYRGTVVASTKFHLLEIALADPIIRVDGTRAVLSMRTSTTDMNGDDVLRRVDVADLTLTRSQVERLSRGEDVTAIAAAFRSGITPVSLAALSLGQASPVTVRF</sequence>
<keyword evidence="1" id="KW-0732">Signal</keyword>
<accession>A0ABN3H535</accession>
<comment type="caution">
    <text evidence="3">The sequence shown here is derived from an EMBL/GenBank/DDBJ whole genome shotgun (WGS) entry which is preliminary data.</text>
</comment>
<keyword evidence="4" id="KW-1185">Reference proteome</keyword>